<keyword evidence="5" id="KW-1185">Reference proteome</keyword>
<feature type="compositionally biased region" description="Basic and acidic residues" evidence="1">
    <location>
        <begin position="9"/>
        <end position="20"/>
    </location>
</feature>
<feature type="region of interest" description="Disordered" evidence="1">
    <location>
        <begin position="1"/>
        <end position="20"/>
    </location>
</feature>
<feature type="domain" description="DUF1707" evidence="2">
    <location>
        <begin position="14"/>
        <end position="66"/>
    </location>
</feature>
<evidence type="ECO:0000259" key="2">
    <source>
        <dbReference type="Pfam" id="PF08044"/>
    </source>
</evidence>
<proteinExistence type="predicted"/>
<protein>
    <recommendedName>
        <fullName evidence="6">Cell wall-active antibiotics response LiaF-like C-terminal domain-containing protein</fullName>
    </recommendedName>
</protein>
<evidence type="ECO:0008006" key="6">
    <source>
        <dbReference type="Google" id="ProtNLM"/>
    </source>
</evidence>
<dbReference type="PANTHER" id="PTHR40763:SF4">
    <property type="entry name" value="DUF1707 DOMAIN-CONTAINING PROTEIN"/>
    <property type="match status" value="1"/>
</dbReference>
<feature type="compositionally biased region" description="Basic residues" evidence="1">
    <location>
        <begin position="199"/>
        <end position="213"/>
    </location>
</feature>
<dbReference type="Pfam" id="PF09922">
    <property type="entry name" value="LiaF-like_C"/>
    <property type="match status" value="1"/>
</dbReference>
<accession>A0AAE4C7X5</accession>
<evidence type="ECO:0000313" key="4">
    <source>
        <dbReference type="EMBL" id="MDR7274363.1"/>
    </source>
</evidence>
<evidence type="ECO:0000313" key="5">
    <source>
        <dbReference type="Proteomes" id="UP001183643"/>
    </source>
</evidence>
<comment type="caution">
    <text evidence="4">The sequence shown here is derived from an EMBL/GenBank/DDBJ whole genome shotgun (WGS) entry which is preliminary data.</text>
</comment>
<dbReference type="EMBL" id="JAVDYB010000001">
    <property type="protein sequence ID" value="MDR7274363.1"/>
    <property type="molecule type" value="Genomic_DNA"/>
</dbReference>
<sequence>MSDLLPEPVDPRQLRASDTDRERVAEVLRAAASDGRIDLHELDERLGRVYSARTYGELEPLTRDLPLVVATPANTVPDGDVPASRGGLALMSQFVRRGRWAVGRTFTCLSFWGGGVIDLRDAYFAEGSTRITAVAVMGGVEVIVPEDANVHVTGLAVMGGFDHGANGAGAPGAPTVVIGGLAFWGGVTIKRRPSDAELKRRKQEKKRLKGQSS</sequence>
<reference evidence="4" key="1">
    <citation type="submission" date="2023-07" db="EMBL/GenBank/DDBJ databases">
        <title>Sequencing the genomes of 1000 actinobacteria strains.</title>
        <authorList>
            <person name="Klenk H.-P."/>
        </authorList>
    </citation>
    <scope>NUCLEOTIDE SEQUENCE</scope>
    <source>
        <strain evidence="4">DSM 44707</strain>
    </source>
</reference>
<dbReference type="PANTHER" id="PTHR40763">
    <property type="entry name" value="MEMBRANE PROTEIN-RELATED"/>
    <property type="match status" value="1"/>
</dbReference>
<evidence type="ECO:0000259" key="3">
    <source>
        <dbReference type="Pfam" id="PF09922"/>
    </source>
</evidence>
<gene>
    <name evidence="4" type="ORF">J2S41_001141</name>
</gene>
<dbReference type="InterPro" id="IPR024425">
    <property type="entry name" value="LiaF-like_C"/>
</dbReference>
<feature type="domain" description="Cell wall-active antibiotics response LiaF-like C-terminal" evidence="3">
    <location>
        <begin position="105"/>
        <end position="161"/>
    </location>
</feature>
<dbReference type="Pfam" id="PF08044">
    <property type="entry name" value="DUF1707"/>
    <property type="match status" value="1"/>
</dbReference>
<name>A0AAE4C7X5_9ACTN</name>
<organism evidence="4 5">
    <name type="scientific">Catenuloplanes atrovinosus</name>
    <dbReference type="NCBI Taxonomy" id="137266"/>
    <lineage>
        <taxon>Bacteria</taxon>
        <taxon>Bacillati</taxon>
        <taxon>Actinomycetota</taxon>
        <taxon>Actinomycetes</taxon>
        <taxon>Micromonosporales</taxon>
        <taxon>Micromonosporaceae</taxon>
        <taxon>Catenuloplanes</taxon>
    </lineage>
</organism>
<dbReference type="AlphaFoldDB" id="A0AAE4C7X5"/>
<evidence type="ECO:0000256" key="1">
    <source>
        <dbReference type="SAM" id="MobiDB-lite"/>
    </source>
</evidence>
<dbReference type="Proteomes" id="UP001183643">
    <property type="component" value="Unassembled WGS sequence"/>
</dbReference>
<dbReference type="RefSeq" id="WP_310363976.1">
    <property type="nucleotide sequence ID" value="NZ_JAVDYB010000001.1"/>
</dbReference>
<feature type="region of interest" description="Disordered" evidence="1">
    <location>
        <begin position="194"/>
        <end position="213"/>
    </location>
</feature>
<dbReference type="InterPro" id="IPR012551">
    <property type="entry name" value="DUF1707_SHOCT-like"/>
</dbReference>